<dbReference type="Gene3D" id="3.40.50.1240">
    <property type="entry name" value="Phosphoglycerate mutase-like"/>
    <property type="match status" value="1"/>
</dbReference>
<dbReference type="EMBL" id="JAABLP010000002">
    <property type="protein sequence ID" value="NBN63517.1"/>
    <property type="molecule type" value="Genomic_DNA"/>
</dbReference>
<comment type="caution">
    <text evidence="1">The sequence shown here is derived from an EMBL/GenBank/DDBJ whole genome shotgun (WGS) entry which is preliminary data.</text>
</comment>
<reference evidence="1 2" key="1">
    <citation type="submission" date="2020-01" db="EMBL/GenBank/DDBJ databases">
        <authorList>
            <person name="Peng S.Y."/>
            <person name="Li J."/>
            <person name="Wang M."/>
            <person name="Wang L."/>
            <person name="Wang C.Q."/>
            <person name="Wang J.R."/>
        </authorList>
    </citation>
    <scope>NUCLEOTIDE SEQUENCE [LARGE SCALE GENOMIC DNA]</scope>
    <source>
        <strain evidence="1 2">XCT-34</strain>
    </source>
</reference>
<sequence>MPRLILYRHAKSDWSTPDLADHDRGLAPRGVDAALRLAAWLDQSGFRPDRVLCSTALRTRLTLQPLLPLLSSDCDIQLTREIYDLRDADYIELMRRKGGDARCLMLIGHNPAMHDTARELVIEGAAADLHALGEKFPTAGLAVIDLPCADFSGLVAQSGRLLHFIRPRDLV</sequence>
<dbReference type="Proteomes" id="UP000541347">
    <property type="component" value="Unassembled WGS sequence"/>
</dbReference>
<keyword evidence="2" id="KW-1185">Reference proteome</keyword>
<evidence type="ECO:0000313" key="1">
    <source>
        <dbReference type="EMBL" id="NBN63517.1"/>
    </source>
</evidence>
<organism evidence="1 2">
    <name type="scientific">Pannonibacter tanglangensis</name>
    <dbReference type="NCBI Taxonomy" id="2750084"/>
    <lineage>
        <taxon>Bacteria</taxon>
        <taxon>Pseudomonadati</taxon>
        <taxon>Pseudomonadota</taxon>
        <taxon>Alphaproteobacteria</taxon>
        <taxon>Hyphomicrobiales</taxon>
        <taxon>Stappiaceae</taxon>
        <taxon>Pannonibacter</taxon>
    </lineage>
</organism>
<name>A0ABW9ZHV9_9HYPH</name>
<accession>A0ABW9ZHV9</accession>
<dbReference type="SMART" id="SM00855">
    <property type="entry name" value="PGAM"/>
    <property type="match status" value="1"/>
</dbReference>
<dbReference type="Pfam" id="PF00300">
    <property type="entry name" value="His_Phos_1"/>
    <property type="match status" value="1"/>
</dbReference>
<dbReference type="PANTHER" id="PTHR47623">
    <property type="entry name" value="OS09G0287300 PROTEIN"/>
    <property type="match status" value="1"/>
</dbReference>
<dbReference type="InterPro" id="IPR013078">
    <property type="entry name" value="His_Pase_superF_clade-1"/>
</dbReference>
<evidence type="ECO:0000313" key="2">
    <source>
        <dbReference type="Proteomes" id="UP000541347"/>
    </source>
</evidence>
<proteinExistence type="predicted"/>
<gene>
    <name evidence="1" type="ORF">GWI71_07470</name>
</gene>
<dbReference type="InterPro" id="IPR029033">
    <property type="entry name" value="His_PPase_superfam"/>
</dbReference>
<dbReference type="PANTHER" id="PTHR47623:SF1">
    <property type="entry name" value="OS09G0287300 PROTEIN"/>
    <property type="match status" value="1"/>
</dbReference>
<protein>
    <submittedName>
        <fullName evidence="1">Histidine phosphatase family protein</fullName>
    </submittedName>
</protein>
<dbReference type="SUPFAM" id="SSF53254">
    <property type="entry name" value="Phosphoglycerate mutase-like"/>
    <property type="match status" value="1"/>
</dbReference>
<dbReference type="RefSeq" id="WP_161675488.1">
    <property type="nucleotide sequence ID" value="NZ_JAABLP010000002.1"/>
</dbReference>
<dbReference type="CDD" id="cd07067">
    <property type="entry name" value="HP_PGM_like"/>
    <property type="match status" value="1"/>
</dbReference>